<dbReference type="RefSeq" id="WP_191211271.1">
    <property type="nucleotide sequence ID" value="NZ_BAABKL010000009.1"/>
</dbReference>
<evidence type="ECO:0000313" key="4">
    <source>
        <dbReference type="Proteomes" id="UP000632289"/>
    </source>
</evidence>
<evidence type="ECO:0000256" key="2">
    <source>
        <dbReference type="SAM" id="SignalP"/>
    </source>
</evidence>
<protein>
    <recommendedName>
        <fullName evidence="5">DUF3558 domain-containing protein</fullName>
    </recommendedName>
</protein>
<evidence type="ECO:0000313" key="3">
    <source>
        <dbReference type="EMBL" id="MBD3933969.1"/>
    </source>
</evidence>
<feature type="chain" id="PRO_5036967273" description="DUF3558 domain-containing protein" evidence="2">
    <location>
        <begin position="28"/>
        <end position="309"/>
    </location>
</feature>
<evidence type="ECO:0008006" key="5">
    <source>
        <dbReference type="Google" id="ProtNLM"/>
    </source>
</evidence>
<comment type="caution">
    <text evidence="3">The sequence shown here is derived from an EMBL/GenBank/DDBJ whole genome shotgun (WGS) entry which is preliminary data.</text>
</comment>
<feature type="compositionally biased region" description="Low complexity" evidence="1">
    <location>
        <begin position="177"/>
        <end position="186"/>
    </location>
</feature>
<feature type="region of interest" description="Disordered" evidence="1">
    <location>
        <begin position="145"/>
        <end position="236"/>
    </location>
</feature>
<reference evidence="3" key="1">
    <citation type="submission" date="2020-09" db="EMBL/GenBank/DDBJ databases">
        <title>Secondary metabolite and genome analysis of marine Streptomyces chumphonensis KK1-2T.</title>
        <authorList>
            <person name="Phongsopitanun W."/>
            <person name="Kanchanasin P."/>
            <person name="Pittayakhajonwut P."/>
            <person name="Suwanborirux K."/>
            <person name="Tanasupawat S."/>
        </authorList>
    </citation>
    <scope>NUCLEOTIDE SEQUENCE</scope>
    <source>
        <strain evidence="3">KK1-2</strain>
    </source>
</reference>
<dbReference type="EMBL" id="JACXYU010000013">
    <property type="protein sequence ID" value="MBD3933969.1"/>
    <property type="molecule type" value="Genomic_DNA"/>
</dbReference>
<feature type="compositionally biased region" description="Acidic residues" evidence="1">
    <location>
        <begin position="167"/>
        <end position="176"/>
    </location>
</feature>
<sequence>MRRRTYRGGSAALVALAVALTGCTADAGESGGTTDGKSGSTGASETSVEPGRYRTLPEPCGSLGRESLRAALFPEDVGRGADDATLEGEAAVTFDTDRRVGCTWKSATSLGSHHLTLDFERVVSYDPEVSDGDRAVELFDQRATEADIPATAPPTDEPSDPAASDGGSEEPSDGASEEPSGAASEAPGDEASREPSGADEEGPDPASAPGGTPPAGPGPDGEPDAETPDPALAPRPLEGVGEAAYLDDELVTADAGVHRDITLVFRKGNVIVTVQYNQWSTDKRRLPDSEELQRQAGRLAQQIAERLDS</sequence>
<evidence type="ECO:0000256" key="1">
    <source>
        <dbReference type="SAM" id="MobiDB-lite"/>
    </source>
</evidence>
<proteinExistence type="predicted"/>
<organism evidence="3 4">
    <name type="scientific">Streptomyces chumphonensis</name>
    <dbReference type="NCBI Taxonomy" id="1214925"/>
    <lineage>
        <taxon>Bacteria</taxon>
        <taxon>Bacillati</taxon>
        <taxon>Actinomycetota</taxon>
        <taxon>Actinomycetes</taxon>
        <taxon>Kitasatosporales</taxon>
        <taxon>Streptomycetaceae</taxon>
        <taxon>Streptomyces</taxon>
    </lineage>
</organism>
<gene>
    <name evidence="3" type="ORF">IF129_20715</name>
</gene>
<keyword evidence="4" id="KW-1185">Reference proteome</keyword>
<keyword evidence="2" id="KW-0732">Signal</keyword>
<dbReference type="AlphaFoldDB" id="A0A927F1Q4"/>
<feature type="signal peptide" evidence="2">
    <location>
        <begin position="1"/>
        <end position="27"/>
    </location>
</feature>
<accession>A0A927F1Q4</accession>
<name>A0A927F1Q4_9ACTN</name>
<dbReference type="PROSITE" id="PS51257">
    <property type="entry name" value="PROKAR_LIPOPROTEIN"/>
    <property type="match status" value="1"/>
</dbReference>
<feature type="region of interest" description="Disordered" evidence="1">
    <location>
        <begin position="26"/>
        <end position="59"/>
    </location>
</feature>
<dbReference type="Proteomes" id="UP000632289">
    <property type="component" value="Unassembled WGS sequence"/>
</dbReference>